<gene>
    <name evidence="2" type="ORF">JOF29_001680</name>
</gene>
<dbReference type="EMBL" id="JAGINT010000001">
    <property type="protein sequence ID" value="MBP2350597.1"/>
    <property type="molecule type" value="Genomic_DNA"/>
</dbReference>
<sequence>MTANVIAPIIRFDPDRTNWVSAPAAMIPPSTSGNAPAARAGAARVVLRQRHDVGDQRPAVRVHPPGELREDLRDGGPGRRRGQYFGLRRVEHDRAVRVPVLDPLHGRLPIRYGGELEAARDRLVERGPHLRDRGRRAGHGERDVTRLGPGGRPGERDQEHREDRGQQHDDGDQGRPATGGRVRFGGHGGTLPRTTLRLKPNDRSL</sequence>
<dbReference type="Proteomes" id="UP000755585">
    <property type="component" value="Unassembled WGS sequence"/>
</dbReference>
<proteinExistence type="predicted"/>
<organism evidence="2 3">
    <name type="scientific">Kribbella aluminosa</name>
    <dbReference type="NCBI Taxonomy" id="416017"/>
    <lineage>
        <taxon>Bacteria</taxon>
        <taxon>Bacillati</taxon>
        <taxon>Actinomycetota</taxon>
        <taxon>Actinomycetes</taxon>
        <taxon>Propionibacteriales</taxon>
        <taxon>Kribbellaceae</taxon>
        <taxon>Kribbella</taxon>
    </lineage>
</organism>
<feature type="compositionally biased region" description="Basic and acidic residues" evidence="1">
    <location>
        <begin position="153"/>
        <end position="173"/>
    </location>
</feature>
<feature type="region of interest" description="Disordered" evidence="1">
    <location>
        <begin position="57"/>
        <end position="80"/>
    </location>
</feature>
<feature type="compositionally biased region" description="Basic and acidic residues" evidence="1">
    <location>
        <begin position="64"/>
        <end position="77"/>
    </location>
</feature>
<evidence type="ECO:0000256" key="1">
    <source>
        <dbReference type="SAM" id="MobiDB-lite"/>
    </source>
</evidence>
<evidence type="ECO:0000313" key="2">
    <source>
        <dbReference type="EMBL" id="MBP2350597.1"/>
    </source>
</evidence>
<comment type="caution">
    <text evidence="2">The sequence shown here is derived from an EMBL/GenBank/DDBJ whole genome shotgun (WGS) entry which is preliminary data.</text>
</comment>
<dbReference type="RefSeq" id="WP_245357498.1">
    <property type="nucleotide sequence ID" value="NZ_JAGINT010000001.1"/>
</dbReference>
<evidence type="ECO:0000313" key="3">
    <source>
        <dbReference type="Proteomes" id="UP000755585"/>
    </source>
</evidence>
<protein>
    <submittedName>
        <fullName evidence="2">Uncharacterized protein</fullName>
    </submittedName>
</protein>
<reference evidence="2 3" key="1">
    <citation type="submission" date="2021-03" db="EMBL/GenBank/DDBJ databases">
        <title>Sequencing the genomes of 1000 actinobacteria strains.</title>
        <authorList>
            <person name="Klenk H.-P."/>
        </authorList>
    </citation>
    <scope>NUCLEOTIDE SEQUENCE [LARGE SCALE GENOMIC DNA]</scope>
    <source>
        <strain evidence="2 3">DSM 18824</strain>
    </source>
</reference>
<keyword evidence="3" id="KW-1185">Reference proteome</keyword>
<name>A0ABS4UG26_9ACTN</name>
<accession>A0ABS4UG26</accession>
<feature type="region of interest" description="Disordered" evidence="1">
    <location>
        <begin position="127"/>
        <end position="205"/>
    </location>
</feature>